<keyword evidence="2" id="KW-1185">Reference proteome</keyword>
<gene>
    <name evidence="1" type="ORF">FH603_5871</name>
</gene>
<reference evidence="1 2" key="1">
    <citation type="submission" date="2019-06" db="EMBL/GenBank/DDBJ databases">
        <title>Spirosoma utsteinense sp. nov. isolated from Antarctic ice-free soils.</title>
        <authorList>
            <person name="Tahon G."/>
        </authorList>
    </citation>
    <scope>NUCLEOTIDE SEQUENCE [LARGE SCALE GENOMIC DNA]</scope>
    <source>
        <strain evidence="1 2">LMG 31447</strain>
    </source>
</reference>
<proteinExistence type="predicted"/>
<dbReference type="RefSeq" id="WP_186742628.1">
    <property type="nucleotide sequence ID" value="NZ_VFIA01000121.1"/>
</dbReference>
<evidence type="ECO:0000313" key="1">
    <source>
        <dbReference type="EMBL" id="MBC3795334.1"/>
    </source>
</evidence>
<comment type="caution">
    <text evidence="1">The sequence shown here is derived from an EMBL/GenBank/DDBJ whole genome shotgun (WGS) entry which is preliminary data.</text>
</comment>
<dbReference type="Proteomes" id="UP000700732">
    <property type="component" value="Unassembled WGS sequence"/>
</dbReference>
<name>A0ABR6WG63_9BACT</name>
<dbReference type="PROSITE" id="PS51257">
    <property type="entry name" value="PROKAR_LIPOPROTEIN"/>
    <property type="match status" value="1"/>
</dbReference>
<protein>
    <submittedName>
        <fullName evidence="1">Uncharacterized protein</fullName>
    </submittedName>
</protein>
<evidence type="ECO:0000313" key="2">
    <source>
        <dbReference type="Proteomes" id="UP000700732"/>
    </source>
</evidence>
<dbReference type="EMBL" id="VFIA01000121">
    <property type="protein sequence ID" value="MBC3795334.1"/>
    <property type="molecule type" value="Genomic_DNA"/>
</dbReference>
<sequence length="137" mass="15050">MLTNRYTLASLLVGISWLASCKQDDDSVTCKPVETITPQSTCYDSSRGLTLVASGQTSSPDRSQFTWSIFPQSDTTQNSNIAAPLEKVLVGSETITVPDSILKNSPKFIVKVGRALKVDIKLEKEMVNQQPNHRVVH</sequence>
<organism evidence="1 2">
    <name type="scientific">Spirosoma utsteinense</name>
    <dbReference type="NCBI Taxonomy" id="2585773"/>
    <lineage>
        <taxon>Bacteria</taxon>
        <taxon>Pseudomonadati</taxon>
        <taxon>Bacteroidota</taxon>
        <taxon>Cytophagia</taxon>
        <taxon>Cytophagales</taxon>
        <taxon>Cytophagaceae</taxon>
        <taxon>Spirosoma</taxon>
    </lineage>
</organism>
<accession>A0ABR6WG63</accession>